<keyword evidence="3" id="KW-1185">Reference proteome</keyword>
<evidence type="ECO:0000313" key="2">
    <source>
        <dbReference type="EMBL" id="CAK0843924.1"/>
    </source>
</evidence>
<feature type="region of interest" description="Disordered" evidence="1">
    <location>
        <begin position="85"/>
        <end position="124"/>
    </location>
</feature>
<organism evidence="2 3">
    <name type="scientific">Prorocentrum cordatum</name>
    <dbReference type="NCBI Taxonomy" id="2364126"/>
    <lineage>
        <taxon>Eukaryota</taxon>
        <taxon>Sar</taxon>
        <taxon>Alveolata</taxon>
        <taxon>Dinophyceae</taxon>
        <taxon>Prorocentrales</taxon>
        <taxon>Prorocentraceae</taxon>
        <taxon>Prorocentrum</taxon>
    </lineage>
</organism>
<accession>A0ABN9TDT9</accession>
<dbReference type="Proteomes" id="UP001189429">
    <property type="component" value="Unassembled WGS sequence"/>
</dbReference>
<gene>
    <name evidence="2" type="ORF">PCOR1329_LOCUS38121</name>
</gene>
<reference evidence="2" key="1">
    <citation type="submission" date="2023-10" db="EMBL/GenBank/DDBJ databases">
        <authorList>
            <person name="Chen Y."/>
            <person name="Shah S."/>
            <person name="Dougan E. K."/>
            <person name="Thang M."/>
            <person name="Chan C."/>
        </authorList>
    </citation>
    <scope>NUCLEOTIDE SEQUENCE [LARGE SCALE GENOMIC DNA]</scope>
</reference>
<comment type="caution">
    <text evidence="2">The sequence shown here is derived from an EMBL/GenBank/DDBJ whole genome shotgun (WGS) entry which is preliminary data.</text>
</comment>
<proteinExistence type="predicted"/>
<evidence type="ECO:0000256" key="1">
    <source>
        <dbReference type="SAM" id="MobiDB-lite"/>
    </source>
</evidence>
<name>A0ABN9TDT9_9DINO</name>
<sequence length="124" mass="13259">MMPTAVTHSSVGGQRALHFCKSALAPRSTRSSQVTDHFRTLVNSATAQPTSHETPSGTQVQAVKGVAALFDVNLDEVVVGIHRRRAPPKQRSRAGVGAREAVVSRRRGARQGPEKLAPRAELST</sequence>
<protein>
    <submittedName>
        <fullName evidence="2">Uncharacterized protein</fullName>
    </submittedName>
</protein>
<evidence type="ECO:0000313" key="3">
    <source>
        <dbReference type="Proteomes" id="UP001189429"/>
    </source>
</evidence>
<dbReference type="EMBL" id="CAUYUJ010014616">
    <property type="protein sequence ID" value="CAK0843924.1"/>
    <property type="molecule type" value="Genomic_DNA"/>
</dbReference>